<dbReference type="PANTHER" id="PTHR32024:SF2">
    <property type="entry name" value="TRK SYSTEM POTASSIUM UPTAKE PROTEIN TRKG-RELATED"/>
    <property type="match status" value="1"/>
</dbReference>
<name>A0A174C9R7_9FIRM</name>
<sequence>MNKKMIVYILGKMLGTEGLLLLIPAVVSLLYKEKTGVYFLVVAAVLFALYLGLGRKKPENKQIYGKEGFVIVGLAWILWSLFGALPFFLSDCIPNYIDAVFETVSGFTTTGSTILQNIEALPKGMNFWRCFTHWIGGMGVLVFVMMITSLDTDNSMSLMRAEVPGPEMDKLVPKVRHTAKLLYQMYFVLTIAEVIFLMFGGMNLYDAVVHSFSTAGTGGFSNRNASVAFYDSAYIDGVITVFMILFGINFNLYFLLLLKDWKSVLKNEELRVYLGVVAAAIVTITINILSMYETVAHAFRYASFQVGAIITTTGFYTADFEQWPELSKTILMMLMVIGACGGSTGGGIKVSRFMILCKSIRQEIHKMLHPNAVTMVRMNGKKVGADTMRSINIYFSAYVFIIIVSVLLVSLDNFDFATSFSGVLTTINNVGPGISQVGPTDNFHAFSALSKIVFSFDMLFGRLEIFPYLPILSPDLWRKRF</sequence>
<evidence type="ECO:0000256" key="2">
    <source>
        <dbReference type="ARBA" id="ARBA00009137"/>
    </source>
</evidence>
<keyword evidence="12" id="KW-0479">Metal-binding</keyword>
<dbReference type="RefSeq" id="WP_055159074.1">
    <property type="nucleotide sequence ID" value="NZ_CYZO01000019.1"/>
</dbReference>
<feature type="binding site" evidence="12">
    <location>
        <position position="110"/>
    </location>
    <ligand>
        <name>K(+)</name>
        <dbReference type="ChEBI" id="CHEBI:29103"/>
    </ligand>
</feature>
<evidence type="ECO:0000256" key="7">
    <source>
        <dbReference type="ARBA" id="ARBA00022692"/>
    </source>
</evidence>
<feature type="transmembrane region" description="Helical" evidence="13">
    <location>
        <begin position="69"/>
        <end position="89"/>
    </location>
</feature>
<feature type="binding site" evidence="12">
    <location>
        <position position="312"/>
    </location>
    <ligand>
        <name>K(+)</name>
        <dbReference type="ChEBI" id="CHEBI:29103"/>
    </ligand>
</feature>
<dbReference type="GO" id="GO:0005886">
    <property type="term" value="C:plasma membrane"/>
    <property type="evidence" value="ECO:0007669"/>
    <property type="project" value="UniProtKB-SubCell"/>
</dbReference>
<feature type="transmembrane region" description="Helical" evidence="13">
    <location>
        <begin position="7"/>
        <end position="31"/>
    </location>
</feature>
<dbReference type="InterPro" id="IPR004772">
    <property type="entry name" value="TrkH"/>
</dbReference>
<evidence type="ECO:0000256" key="5">
    <source>
        <dbReference type="ARBA" id="ARBA00022519"/>
    </source>
</evidence>
<dbReference type="GO" id="GO:0046872">
    <property type="term" value="F:metal ion binding"/>
    <property type="evidence" value="ECO:0007669"/>
    <property type="project" value="UniProtKB-KW"/>
</dbReference>
<feature type="transmembrane region" description="Helical" evidence="13">
    <location>
        <begin position="37"/>
        <end position="53"/>
    </location>
</feature>
<evidence type="ECO:0000313" key="14">
    <source>
        <dbReference type="EMBL" id="CUO09713.1"/>
    </source>
</evidence>
<evidence type="ECO:0000256" key="1">
    <source>
        <dbReference type="ARBA" id="ARBA00004429"/>
    </source>
</evidence>
<evidence type="ECO:0000256" key="9">
    <source>
        <dbReference type="ARBA" id="ARBA00022989"/>
    </source>
</evidence>
<dbReference type="Proteomes" id="UP000095787">
    <property type="component" value="Unassembled WGS sequence"/>
</dbReference>
<dbReference type="EMBL" id="CYZO01000019">
    <property type="protein sequence ID" value="CUO09713.1"/>
    <property type="molecule type" value="Genomic_DNA"/>
</dbReference>
<comment type="similarity">
    <text evidence="2">Belongs to the TrkH potassium transport family.</text>
</comment>
<feature type="transmembrane region" description="Helical" evidence="13">
    <location>
        <begin position="181"/>
        <end position="202"/>
    </location>
</feature>
<feature type="transmembrane region" description="Helical" evidence="13">
    <location>
        <begin position="391"/>
        <end position="411"/>
    </location>
</feature>
<feature type="binding site" evidence="12">
    <location>
        <position position="218"/>
    </location>
    <ligand>
        <name>K(+)</name>
        <dbReference type="ChEBI" id="CHEBI:29103"/>
    </ligand>
</feature>
<evidence type="ECO:0000256" key="6">
    <source>
        <dbReference type="ARBA" id="ARBA00022538"/>
    </source>
</evidence>
<feature type="binding site" evidence="12">
    <location>
        <position position="109"/>
    </location>
    <ligand>
        <name>K(+)</name>
        <dbReference type="ChEBI" id="CHEBI:29103"/>
    </ligand>
</feature>
<organism evidence="14 15">
    <name type="scientific">[Ruminococcus] torques</name>
    <dbReference type="NCBI Taxonomy" id="33039"/>
    <lineage>
        <taxon>Bacteria</taxon>
        <taxon>Bacillati</taxon>
        <taxon>Bacillota</taxon>
        <taxon>Clostridia</taxon>
        <taxon>Lachnospirales</taxon>
        <taxon>Lachnospiraceae</taxon>
        <taxon>Mediterraneibacter</taxon>
    </lineage>
</organism>
<proteinExistence type="inferred from homology"/>
<evidence type="ECO:0000256" key="12">
    <source>
        <dbReference type="PIRSR" id="PIRSR006247-1"/>
    </source>
</evidence>
<evidence type="ECO:0000313" key="15">
    <source>
        <dbReference type="Proteomes" id="UP000095787"/>
    </source>
</evidence>
<dbReference type="InterPro" id="IPR003445">
    <property type="entry name" value="Cat_transpt"/>
</dbReference>
<feature type="transmembrane region" description="Helical" evidence="13">
    <location>
        <begin position="233"/>
        <end position="258"/>
    </location>
</feature>
<feature type="transmembrane region" description="Helical" evidence="13">
    <location>
        <begin position="131"/>
        <end position="150"/>
    </location>
</feature>
<keyword evidence="3" id="KW-0813">Transport</keyword>
<feature type="binding site" evidence="12">
    <location>
        <position position="429"/>
    </location>
    <ligand>
        <name>K(+)</name>
        <dbReference type="ChEBI" id="CHEBI:29103"/>
    </ligand>
</feature>
<keyword evidence="4" id="KW-1003">Cell membrane</keyword>
<keyword evidence="11 13" id="KW-0472">Membrane</keyword>
<evidence type="ECO:0000256" key="10">
    <source>
        <dbReference type="ARBA" id="ARBA00023065"/>
    </source>
</evidence>
<evidence type="ECO:0000256" key="8">
    <source>
        <dbReference type="ARBA" id="ARBA00022958"/>
    </source>
</evidence>
<keyword evidence="5" id="KW-0997">Cell inner membrane</keyword>
<dbReference type="PANTHER" id="PTHR32024">
    <property type="entry name" value="TRK SYSTEM POTASSIUM UPTAKE PROTEIN TRKG-RELATED"/>
    <property type="match status" value="1"/>
</dbReference>
<comment type="subcellular location">
    <subcellularLocation>
        <location evidence="1">Cell inner membrane</location>
        <topology evidence="1">Multi-pass membrane protein</topology>
    </subcellularLocation>
</comment>
<protein>
    <submittedName>
        <fullName evidence="14">Trk system potassium uptake protein trkG</fullName>
    </submittedName>
</protein>
<dbReference type="GO" id="GO:0015379">
    <property type="term" value="F:potassium:chloride symporter activity"/>
    <property type="evidence" value="ECO:0007669"/>
    <property type="project" value="InterPro"/>
</dbReference>
<evidence type="ECO:0000256" key="11">
    <source>
        <dbReference type="ARBA" id="ARBA00023136"/>
    </source>
</evidence>
<evidence type="ECO:0000256" key="3">
    <source>
        <dbReference type="ARBA" id="ARBA00022448"/>
    </source>
</evidence>
<reference evidence="14 15" key="1">
    <citation type="submission" date="2015-09" db="EMBL/GenBank/DDBJ databases">
        <authorList>
            <consortium name="Pathogen Informatics"/>
        </authorList>
    </citation>
    <scope>NUCLEOTIDE SEQUENCE [LARGE SCALE GENOMIC DNA]</scope>
    <source>
        <strain evidence="14 15">2789STDY5834841</strain>
    </source>
</reference>
<keyword evidence="8 12" id="KW-0630">Potassium</keyword>
<dbReference type="Pfam" id="PF02386">
    <property type="entry name" value="TrkH"/>
    <property type="match status" value="1"/>
</dbReference>
<feature type="binding site" evidence="12">
    <location>
        <position position="313"/>
    </location>
    <ligand>
        <name>K(+)</name>
        <dbReference type="ChEBI" id="CHEBI:29103"/>
    </ligand>
</feature>
<feature type="transmembrane region" description="Helical" evidence="13">
    <location>
        <begin position="330"/>
        <end position="348"/>
    </location>
</feature>
<dbReference type="AlphaFoldDB" id="A0A174C9R7"/>
<keyword evidence="7 13" id="KW-0812">Transmembrane</keyword>
<keyword evidence="10" id="KW-0406">Ion transport</keyword>
<keyword evidence="6" id="KW-0633">Potassium transport</keyword>
<gene>
    <name evidence="14" type="primary">trkG</name>
    <name evidence="14" type="ORF">ERS852456_01598</name>
</gene>
<keyword evidence="9 13" id="KW-1133">Transmembrane helix</keyword>
<dbReference type="PIRSF" id="PIRSF006247">
    <property type="entry name" value="TrkH"/>
    <property type="match status" value="1"/>
</dbReference>
<accession>A0A174C9R7</accession>
<feature type="transmembrane region" description="Helical" evidence="13">
    <location>
        <begin position="270"/>
        <end position="292"/>
    </location>
</feature>
<evidence type="ECO:0000256" key="4">
    <source>
        <dbReference type="ARBA" id="ARBA00022475"/>
    </source>
</evidence>
<feature type="binding site" evidence="12">
    <location>
        <position position="430"/>
    </location>
    <ligand>
        <name>K(+)</name>
        <dbReference type="ChEBI" id="CHEBI:29103"/>
    </ligand>
</feature>
<evidence type="ECO:0000256" key="13">
    <source>
        <dbReference type="SAM" id="Phobius"/>
    </source>
</evidence>